<proteinExistence type="predicted"/>
<protein>
    <recommendedName>
        <fullName evidence="3">Mos1 transposase HTH domain-containing protein</fullName>
    </recommendedName>
</protein>
<reference evidence="1 2" key="1">
    <citation type="submission" date="2015-09" db="EMBL/GenBank/DDBJ databases">
        <title>Trachymyrmex zeteki WGS genome.</title>
        <authorList>
            <person name="Nygaard S."/>
            <person name="Hu H."/>
            <person name="Boomsma J."/>
            <person name="Zhang G."/>
        </authorList>
    </citation>
    <scope>NUCLEOTIDE SEQUENCE [LARGE SCALE GENOMIC DNA]</scope>
    <source>
        <strain evidence="1">Tzet28-1</strain>
        <tissue evidence="1">Whole body</tissue>
    </source>
</reference>
<dbReference type="EMBL" id="KQ982116">
    <property type="protein sequence ID" value="KYQ59945.1"/>
    <property type="molecule type" value="Genomic_DNA"/>
</dbReference>
<evidence type="ECO:0008006" key="3">
    <source>
        <dbReference type="Google" id="ProtNLM"/>
    </source>
</evidence>
<sequence length="35" mass="4272">MLVYYWFDKQSTYHVMVQYNSQGLKTSLWKAKMPV</sequence>
<evidence type="ECO:0000313" key="1">
    <source>
        <dbReference type="EMBL" id="KYQ59945.1"/>
    </source>
</evidence>
<gene>
    <name evidence="1" type="ORF">ALC60_01042</name>
</gene>
<evidence type="ECO:0000313" key="2">
    <source>
        <dbReference type="Proteomes" id="UP000075809"/>
    </source>
</evidence>
<keyword evidence="2" id="KW-1185">Reference proteome</keyword>
<dbReference type="AlphaFoldDB" id="A0A151XHZ9"/>
<organism evidence="1 2">
    <name type="scientific">Mycetomoellerius zeteki</name>
    <dbReference type="NCBI Taxonomy" id="64791"/>
    <lineage>
        <taxon>Eukaryota</taxon>
        <taxon>Metazoa</taxon>
        <taxon>Ecdysozoa</taxon>
        <taxon>Arthropoda</taxon>
        <taxon>Hexapoda</taxon>
        <taxon>Insecta</taxon>
        <taxon>Pterygota</taxon>
        <taxon>Neoptera</taxon>
        <taxon>Endopterygota</taxon>
        <taxon>Hymenoptera</taxon>
        <taxon>Apocrita</taxon>
        <taxon>Aculeata</taxon>
        <taxon>Formicoidea</taxon>
        <taxon>Formicidae</taxon>
        <taxon>Myrmicinae</taxon>
        <taxon>Mycetomoellerius</taxon>
    </lineage>
</organism>
<dbReference type="Proteomes" id="UP000075809">
    <property type="component" value="Unassembled WGS sequence"/>
</dbReference>
<name>A0A151XHZ9_9HYME</name>
<accession>A0A151XHZ9</accession>